<dbReference type="EMBL" id="CP066831">
    <property type="protein sequence ID" value="QQM38314.1"/>
    <property type="molecule type" value="Genomic_DNA"/>
</dbReference>
<gene>
    <name evidence="1" type="ORF">JEQ17_01665</name>
</gene>
<evidence type="ECO:0000313" key="1">
    <source>
        <dbReference type="EMBL" id="QQM38314.1"/>
    </source>
</evidence>
<name>A0A7T7KUK6_9ACTN</name>
<sequence length="76" mass="8001">MPHTTQQSAPEPVSKPDYLTEKQWAGLTLAILRGVVEGVERAGIKGAWPSDLGVTAVGAVRARLDELMVDEGASDG</sequence>
<dbReference type="RefSeq" id="WP_200393483.1">
    <property type="nucleotide sequence ID" value="NZ_CP066831.1"/>
</dbReference>
<evidence type="ECO:0000313" key="2">
    <source>
        <dbReference type="Proteomes" id="UP000595636"/>
    </source>
</evidence>
<dbReference type="Proteomes" id="UP000595636">
    <property type="component" value="Chromosome"/>
</dbReference>
<accession>A0A7T7KUK6</accession>
<proteinExistence type="predicted"/>
<dbReference type="KEGG" id="slf:JEQ17_01665"/>
<organism evidence="1 2">
    <name type="scientific">Streptomyces liliifuscus</name>
    <dbReference type="NCBI Taxonomy" id="2797636"/>
    <lineage>
        <taxon>Bacteria</taxon>
        <taxon>Bacillati</taxon>
        <taxon>Actinomycetota</taxon>
        <taxon>Actinomycetes</taxon>
        <taxon>Kitasatosporales</taxon>
        <taxon>Streptomycetaceae</taxon>
        <taxon>Streptomyces</taxon>
    </lineage>
</organism>
<protein>
    <submittedName>
        <fullName evidence="1">Uncharacterized protein</fullName>
    </submittedName>
</protein>
<dbReference type="AlphaFoldDB" id="A0A7T7KUK6"/>
<keyword evidence="2" id="KW-1185">Reference proteome</keyword>
<reference evidence="1 2" key="1">
    <citation type="submission" date="2020-12" db="EMBL/GenBank/DDBJ databases">
        <title>A novel species.</title>
        <authorList>
            <person name="Li K."/>
        </authorList>
    </citation>
    <scope>NUCLEOTIDE SEQUENCE [LARGE SCALE GENOMIC DNA]</scope>
    <source>
        <strain evidence="1 2">ZYC-3</strain>
    </source>
</reference>